<dbReference type="PROSITE" id="PS00463">
    <property type="entry name" value="ZN2_CY6_FUNGAL_1"/>
    <property type="match status" value="1"/>
</dbReference>
<dbReference type="CDD" id="cd14723">
    <property type="entry name" value="ZIP_Ppr1"/>
    <property type="match status" value="1"/>
</dbReference>
<evidence type="ECO:0000313" key="10">
    <source>
        <dbReference type="EMBL" id="KAF7558177.1"/>
    </source>
</evidence>
<feature type="compositionally biased region" description="Polar residues" evidence="8">
    <location>
        <begin position="500"/>
        <end position="520"/>
    </location>
</feature>
<reference evidence="10" key="1">
    <citation type="submission" date="2020-03" db="EMBL/GenBank/DDBJ databases">
        <title>Draft Genome Sequence of Cylindrodendrum hubeiense.</title>
        <authorList>
            <person name="Buettner E."/>
            <person name="Kellner H."/>
        </authorList>
    </citation>
    <scope>NUCLEOTIDE SEQUENCE</scope>
    <source>
        <strain evidence="10">IHI 201604</strain>
    </source>
</reference>
<organism evidence="10 11">
    <name type="scientific">Cylindrodendrum hubeiense</name>
    <dbReference type="NCBI Taxonomy" id="595255"/>
    <lineage>
        <taxon>Eukaryota</taxon>
        <taxon>Fungi</taxon>
        <taxon>Dikarya</taxon>
        <taxon>Ascomycota</taxon>
        <taxon>Pezizomycotina</taxon>
        <taxon>Sordariomycetes</taxon>
        <taxon>Hypocreomycetidae</taxon>
        <taxon>Hypocreales</taxon>
        <taxon>Nectriaceae</taxon>
        <taxon>Cylindrodendrum</taxon>
    </lineage>
</organism>
<gene>
    <name evidence="10" type="ORF">G7Z17_g71</name>
</gene>
<evidence type="ECO:0000259" key="9">
    <source>
        <dbReference type="PROSITE" id="PS50048"/>
    </source>
</evidence>
<dbReference type="InterPro" id="IPR007219">
    <property type="entry name" value="XnlR_reg_dom"/>
</dbReference>
<dbReference type="OrthoDB" id="2154091at2759"/>
<sequence>MEGSSEPKGRNTPSASARASATRSKYAWRACQECRRRRAKCDGTRPACSRCLGRDINCVYATEGDNRGTAPKSYVHLLQARINVLEQVLRLHNIDADESVGQLMAMDVLPVTGASAAIGASSAAFDQLCTDFEGALCFDESSNFDRDGEARYFGTTSGRLEFQSPQSVESEDSSSLAQNSQRLNLYSQTLNAEIHVSEELMNHLIDLYFRWEQPWLQVVDEGLFRLSKQTNGRYFSPLLLNCIMAVGSRYCDEPEVRSDPDDPNTAGRIFLETAEVLLHFDLKWPSITTIQSLSLLAVQYVDSQGMVSLPPPPDPTTELDPQLGTSSFGSANVMHLHRALTTHCQILEKILRNLPRQKAAANLTNPPQVDPVLEELSQKASILCTEAAKEICLIGEMYRENFGSFRQSPLTATHCTLSAALVLLRGYKPDNENVIGPEMDFVNSCIQTLKELSVSWTPPRRYWRSLVGIIEHRQGQASGSTTIVGGARVIEQGQSETTSAYATNTLGGPNDTSQGSTQEPAQFMTGTDMPQDELMFDFDMPFWSGLAPNFESLPEDYMNFDTQDFWS</sequence>
<dbReference type="GO" id="GO:0008270">
    <property type="term" value="F:zinc ion binding"/>
    <property type="evidence" value="ECO:0007669"/>
    <property type="project" value="InterPro"/>
</dbReference>
<dbReference type="AlphaFoldDB" id="A0A9P5HP05"/>
<feature type="region of interest" description="Disordered" evidence="8">
    <location>
        <begin position="500"/>
        <end position="522"/>
    </location>
</feature>
<keyword evidence="6" id="KW-0804">Transcription</keyword>
<keyword evidence="4" id="KW-0805">Transcription regulation</keyword>
<dbReference type="GO" id="GO:0006351">
    <property type="term" value="P:DNA-templated transcription"/>
    <property type="evidence" value="ECO:0007669"/>
    <property type="project" value="InterPro"/>
</dbReference>
<dbReference type="Pfam" id="PF04082">
    <property type="entry name" value="Fungal_trans"/>
    <property type="match status" value="1"/>
</dbReference>
<dbReference type="GO" id="GO:0000981">
    <property type="term" value="F:DNA-binding transcription factor activity, RNA polymerase II-specific"/>
    <property type="evidence" value="ECO:0007669"/>
    <property type="project" value="InterPro"/>
</dbReference>
<evidence type="ECO:0000256" key="4">
    <source>
        <dbReference type="ARBA" id="ARBA00023015"/>
    </source>
</evidence>
<dbReference type="PANTHER" id="PTHR31313">
    <property type="entry name" value="TY1 ENHANCER ACTIVATOR"/>
    <property type="match status" value="1"/>
</dbReference>
<dbReference type="CDD" id="cd00067">
    <property type="entry name" value="GAL4"/>
    <property type="match status" value="1"/>
</dbReference>
<keyword evidence="3" id="KW-0862">Zinc</keyword>
<dbReference type="Pfam" id="PF00172">
    <property type="entry name" value="Zn_clus"/>
    <property type="match status" value="1"/>
</dbReference>
<evidence type="ECO:0000256" key="5">
    <source>
        <dbReference type="ARBA" id="ARBA00023125"/>
    </source>
</evidence>
<keyword evidence="5" id="KW-0238">DNA-binding</keyword>
<evidence type="ECO:0000256" key="1">
    <source>
        <dbReference type="ARBA" id="ARBA00004123"/>
    </source>
</evidence>
<dbReference type="SMART" id="SM00066">
    <property type="entry name" value="GAL4"/>
    <property type="match status" value="1"/>
</dbReference>
<evidence type="ECO:0000256" key="8">
    <source>
        <dbReference type="SAM" id="MobiDB-lite"/>
    </source>
</evidence>
<comment type="caution">
    <text evidence="10">The sequence shown here is derived from an EMBL/GenBank/DDBJ whole genome shotgun (WGS) entry which is preliminary data.</text>
</comment>
<dbReference type="InterPro" id="IPR051615">
    <property type="entry name" value="Transcr_Regulatory_Elem"/>
</dbReference>
<keyword evidence="7" id="KW-0539">Nucleus</keyword>
<evidence type="ECO:0000313" key="11">
    <source>
        <dbReference type="Proteomes" id="UP000722485"/>
    </source>
</evidence>
<dbReference type="PROSITE" id="PS50048">
    <property type="entry name" value="ZN2_CY6_FUNGAL_2"/>
    <property type="match status" value="1"/>
</dbReference>
<comment type="subcellular location">
    <subcellularLocation>
        <location evidence="1">Nucleus</location>
    </subcellularLocation>
</comment>
<dbReference type="Gene3D" id="4.10.240.10">
    <property type="entry name" value="Zn(2)-C6 fungal-type DNA-binding domain"/>
    <property type="match status" value="1"/>
</dbReference>
<accession>A0A9P5HP05</accession>
<dbReference type="InterPro" id="IPR001138">
    <property type="entry name" value="Zn2Cys6_DnaBD"/>
</dbReference>
<evidence type="ECO:0000256" key="7">
    <source>
        <dbReference type="ARBA" id="ARBA00023242"/>
    </source>
</evidence>
<dbReference type="GO" id="GO:0003677">
    <property type="term" value="F:DNA binding"/>
    <property type="evidence" value="ECO:0007669"/>
    <property type="project" value="UniProtKB-KW"/>
</dbReference>
<name>A0A9P5HP05_9HYPO</name>
<evidence type="ECO:0000256" key="6">
    <source>
        <dbReference type="ARBA" id="ARBA00023163"/>
    </source>
</evidence>
<dbReference type="SUPFAM" id="SSF57701">
    <property type="entry name" value="Zn2/Cys6 DNA-binding domain"/>
    <property type="match status" value="1"/>
</dbReference>
<dbReference type="EMBL" id="JAANBB010000001">
    <property type="protein sequence ID" value="KAF7558177.1"/>
    <property type="molecule type" value="Genomic_DNA"/>
</dbReference>
<keyword evidence="11" id="KW-1185">Reference proteome</keyword>
<feature type="domain" description="Zn(2)-C6 fungal-type" evidence="9">
    <location>
        <begin position="30"/>
        <end position="60"/>
    </location>
</feature>
<protein>
    <recommendedName>
        <fullName evidence="9">Zn(2)-C6 fungal-type domain-containing protein</fullName>
    </recommendedName>
</protein>
<dbReference type="PANTHER" id="PTHR31313:SF83">
    <property type="entry name" value="ZN(II)2CYS6 TRANSCRIPTION FACTOR (EUROFUNG)"/>
    <property type="match status" value="1"/>
</dbReference>
<evidence type="ECO:0000256" key="2">
    <source>
        <dbReference type="ARBA" id="ARBA00022723"/>
    </source>
</evidence>
<keyword evidence="2" id="KW-0479">Metal-binding</keyword>
<dbReference type="GO" id="GO:0005634">
    <property type="term" value="C:nucleus"/>
    <property type="evidence" value="ECO:0007669"/>
    <property type="project" value="UniProtKB-SubCell"/>
</dbReference>
<evidence type="ECO:0000256" key="3">
    <source>
        <dbReference type="ARBA" id="ARBA00022833"/>
    </source>
</evidence>
<dbReference type="Proteomes" id="UP000722485">
    <property type="component" value="Unassembled WGS sequence"/>
</dbReference>
<dbReference type="CDD" id="cd12148">
    <property type="entry name" value="fungal_TF_MHR"/>
    <property type="match status" value="1"/>
</dbReference>
<dbReference type="InterPro" id="IPR036864">
    <property type="entry name" value="Zn2-C6_fun-type_DNA-bd_sf"/>
</dbReference>
<proteinExistence type="predicted"/>
<feature type="region of interest" description="Disordered" evidence="8">
    <location>
        <begin position="1"/>
        <end position="22"/>
    </location>
</feature>